<protein>
    <submittedName>
        <fullName evidence="1">Uncharacterized protein</fullName>
    </submittedName>
</protein>
<accession>A0AAD9ENV2</accession>
<dbReference type="EMBL" id="JAQOWY010000025">
    <property type="protein sequence ID" value="KAK1855153.1"/>
    <property type="molecule type" value="Genomic_DNA"/>
</dbReference>
<reference evidence="1" key="1">
    <citation type="submission" date="2023-01" db="EMBL/GenBank/DDBJ databases">
        <title>Colletotrichum chrysophilum M932 genome sequence.</title>
        <authorList>
            <person name="Baroncelli R."/>
        </authorList>
    </citation>
    <scope>NUCLEOTIDE SEQUENCE</scope>
    <source>
        <strain evidence="1">M932</strain>
    </source>
</reference>
<organism evidence="1 2">
    <name type="scientific">Colletotrichum chrysophilum</name>
    <dbReference type="NCBI Taxonomy" id="1836956"/>
    <lineage>
        <taxon>Eukaryota</taxon>
        <taxon>Fungi</taxon>
        <taxon>Dikarya</taxon>
        <taxon>Ascomycota</taxon>
        <taxon>Pezizomycotina</taxon>
        <taxon>Sordariomycetes</taxon>
        <taxon>Hypocreomycetidae</taxon>
        <taxon>Glomerellales</taxon>
        <taxon>Glomerellaceae</taxon>
        <taxon>Colletotrichum</taxon>
        <taxon>Colletotrichum gloeosporioides species complex</taxon>
    </lineage>
</organism>
<dbReference type="Proteomes" id="UP001243330">
    <property type="component" value="Unassembled WGS sequence"/>
</dbReference>
<evidence type="ECO:0000313" key="2">
    <source>
        <dbReference type="Proteomes" id="UP001243330"/>
    </source>
</evidence>
<proteinExistence type="predicted"/>
<sequence>MRIEVNSKSDDTVVITRITCDWIRMVIQRFASLQVLSIRRETAARSNQSKAGHRQQLTLRSRLDHLQNSIILTDLFIETPRPATLYICGYHRPERLAFSLRNELRGFDGL</sequence>
<name>A0AAD9ENV2_9PEZI</name>
<dbReference type="AlphaFoldDB" id="A0AAD9ENV2"/>
<gene>
    <name evidence="1" type="ORF">CCHR01_02185</name>
</gene>
<comment type="caution">
    <text evidence="1">The sequence shown here is derived from an EMBL/GenBank/DDBJ whole genome shotgun (WGS) entry which is preliminary data.</text>
</comment>
<keyword evidence="2" id="KW-1185">Reference proteome</keyword>
<evidence type="ECO:0000313" key="1">
    <source>
        <dbReference type="EMBL" id="KAK1855153.1"/>
    </source>
</evidence>